<dbReference type="AlphaFoldDB" id="A0A150GA13"/>
<evidence type="ECO:0000313" key="6">
    <source>
        <dbReference type="EMBL" id="KXZ46684.1"/>
    </source>
</evidence>
<evidence type="ECO:0000256" key="1">
    <source>
        <dbReference type="ARBA" id="ARBA00022723"/>
    </source>
</evidence>
<keyword evidence="1" id="KW-0479">Metal-binding</keyword>
<protein>
    <recommendedName>
        <fullName evidence="5">MYND-type domain-containing protein</fullName>
    </recommendedName>
</protein>
<dbReference type="SUPFAM" id="SSF144232">
    <property type="entry name" value="HIT/MYND zinc finger-like"/>
    <property type="match status" value="1"/>
</dbReference>
<keyword evidence="7" id="KW-1185">Reference proteome</keyword>
<reference evidence="7" key="1">
    <citation type="journal article" date="2016" name="Nat. Commun.">
        <title>The Gonium pectorale genome demonstrates co-option of cell cycle regulation during the evolution of multicellularity.</title>
        <authorList>
            <person name="Hanschen E.R."/>
            <person name="Marriage T.N."/>
            <person name="Ferris P.J."/>
            <person name="Hamaji T."/>
            <person name="Toyoda A."/>
            <person name="Fujiyama A."/>
            <person name="Neme R."/>
            <person name="Noguchi H."/>
            <person name="Minakuchi Y."/>
            <person name="Suzuki M."/>
            <person name="Kawai-Toyooka H."/>
            <person name="Smith D.R."/>
            <person name="Sparks H."/>
            <person name="Anderson J."/>
            <person name="Bakaric R."/>
            <person name="Luria V."/>
            <person name="Karger A."/>
            <person name="Kirschner M.W."/>
            <person name="Durand P.M."/>
            <person name="Michod R.E."/>
            <person name="Nozaki H."/>
            <person name="Olson B.J."/>
        </authorList>
    </citation>
    <scope>NUCLEOTIDE SEQUENCE [LARGE SCALE GENOMIC DNA]</scope>
    <source>
        <strain evidence="7">NIES-2863</strain>
    </source>
</reference>
<keyword evidence="2 4" id="KW-0863">Zinc-finger</keyword>
<sequence length="1175" mass="119070">MRSVDSLVQLYDTDARLASNEALQARVDACNSASVALHKHFSHIQVRARAPYAAPGAQAAAALDWIQPCVDAGVVPWLSSTLKLIPSNVCRALDGAAPLAARRNATSSLTACGPSAFMLLGQLLDQLWNLQVYGDARQAARSQQLQALLLDRDDFAAPAAAAFRAWSRFTAALAQPRTQAALEGAGDYGEDDFDAGCCLVQATATHSNAALAACKHCWMACCLMANRLDADGDDFAAPAGGSGAPASSAAAATVPVTALVDALSSSGLVPAAAAMLLQPPAVGDSLLPRAPGLPYPEDRTAANVHGAAREMGQALCVLQCVYMRLLLAAGGSPSAPGVAELGRLLDDTEVAALRLAMLQRLAAHGGLQPPPPPPPPPQGEAAEAGALALRRGGGGGGGAGGGGGGGAEPLHEWWWLARVEARRGAVTGSSSSTGGAAGGTVGWLEDAHCHAICVSLGYWRRSELRCLRSLLPPRLHPSLAAPPPGAPPPLALARLAARTAEALCRLYRGQGLGGAYGPGPPEWMFVRNRALTDTLDFCDEASAGAVGEAEARACLPHWLEAAAWGLALCGEALAGAAEGRGGADAASLQRSTLAQESRLGNEAAGLARLLRALAALTTQPQRAGSSPLIAGVEARGDLSATLHRAGLGASLDRALRLAFTLFDRTAAAAPRAAEWERCAAEELRTAPILIALILRHRLVPMLQPYGAPTTKGARYGSGVVVTAAKRAGALARRLEEPVEGGGGGREGRRSSLMPSLAVLDVVASGAAAMREELRVRQQSSLAPGGGGATAPGGAAASAAAGAAGDARRAELLVLSVRSACHLAAQLVTAAARLAAAEQGGGTGGGSGGGDRDGTTMAALLEEAVATTALTLDQLTLSCPASCPECGDWGLAEAQLLACQPHRLLSAAASLVFAITTAAGGVGVPLLATALTRALVALASSPGLSARVRTWLEPPPLGTGLPRAGSAAAAAAAADLAELGCLERPLRAVLERSLVVYSPLMACHMFALLKTARGSDNGSGSGSDCSGGGDDMASQFRDTAMALSAALSRHGAGAGASGGLEVTMPDGTLASGALCQYLRERAGRESAEARAAAASAELPAPLTVAAAPLAARRLRMCANPRCTNFGRAAEADLGLKKCAGCRAVRYCGAGCQRAHWPEHRTACVELRAAAAVRTDS</sequence>
<dbReference type="OrthoDB" id="550206at2759"/>
<name>A0A150GA13_GONPE</name>
<evidence type="ECO:0000256" key="3">
    <source>
        <dbReference type="ARBA" id="ARBA00022833"/>
    </source>
</evidence>
<evidence type="ECO:0000256" key="4">
    <source>
        <dbReference type="PROSITE-ProRule" id="PRU00134"/>
    </source>
</evidence>
<dbReference type="EMBL" id="LSYV01000042">
    <property type="protein sequence ID" value="KXZ46684.1"/>
    <property type="molecule type" value="Genomic_DNA"/>
</dbReference>
<gene>
    <name evidence="6" type="ORF">GPECTOR_41g648</name>
</gene>
<organism evidence="6 7">
    <name type="scientific">Gonium pectorale</name>
    <name type="common">Green alga</name>
    <dbReference type="NCBI Taxonomy" id="33097"/>
    <lineage>
        <taxon>Eukaryota</taxon>
        <taxon>Viridiplantae</taxon>
        <taxon>Chlorophyta</taxon>
        <taxon>core chlorophytes</taxon>
        <taxon>Chlorophyceae</taxon>
        <taxon>CS clade</taxon>
        <taxon>Chlamydomonadales</taxon>
        <taxon>Volvocaceae</taxon>
        <taxon>Gonium</taxon>
    </lineage>
</organism>
<dbReference type="STRING" id="33097.A0A150GA13"/>
<accession>A0A150GA13</accession>
<comment type="caution">
    <text evidence="6">The sequence shown here is derived from an EMBL/GenBank/DDBJ whole genome shotgun (WGS) entry which is preliminary data.</text>
</comment>
<evidence type="ECO:0000313" key="7">
    <source>
        <dbReference type="Proteomes" id="UP000075714"/>
    </source>
</evidence>
<dbReference type="Pfam" id="PF01753">
    <property type="entry name" value="zf-MYND"/>
    <property type="match status" value="1"/>
</dbReference>
<proteinExistence type="predicted"/>
<dbReference type="PROSITE" id="PS50865">
    <property type="entry name" value="ZF_MYND_2"/>
    <property type="match status" value="1"/>
</dbReference>
<dbReference type="Gene3D" id="6.10.140.2220">
    <property type="match status" value="1"/>
</dbReference>
<feature type="domain" description="MYND-type" evidence="5">
    <location>
        <begin position="1121"/>
        <end position="1162"/>
    </location>
</feature>
<dbReference type="InterPro" id="IPR002893">
    <property type="entry name" value="Znf_MYND"/>
</dbReference>
<dbReference type="GO" id="GO:0008270">
    <property type="term" value="F:zinc ion binding"/>
    <property type="evidence" value="ECO:0007669"/>
    <property type="project" value="UniProtKB-KW"/>
</dbReference>
<evidence type="ECO:0000259" key="5">
    <source>
        <dbReference type="PROSITE" id="PS50865"/>
    </source>
</evidence>
<dbReference type="Proteomes" id="UP000075714">
    <property type="component" value="Unassembled WGS sequence"/>
</dbReference>
<evidence type="ECO:0000256" key="2">
    <source>
        <dbReference type="ARBA" id="ARBA00022771"/>
    </source>
</evidence>
<keyword evidence="3" id="KW-0862">Zinc</keyword>